<dbReference type="Proteomes" id="UP000305675">
    <property type="component" value="Unassembled WGS sequence"/>
</dbReference>
<dbReference type="Gene3D" id="3.90.180.10">
    <property type="entry name" value="Medium-chain alcohol dehydrogenases, catalytic domain"/>
    <property type="match status" value="1"/>
</dbReference>
<dbReference type="SMART" id="SM00829">
    <property type="entry name" value="PKS_ER"/>
    <property type="match status" value="1"/>
</dbReference>
<dbReference type="Gene3D" id="3.40.50.720">
    <property type="entry name" value="NAD(P)-binding Rossmann-like Domain"/>
    <property type="match status" value="1"/>
</dbReference>
<feature type="domain" description="Enoyl reductase (ER)" evidence="1">
    <location>
        <begin position="11"/>
        <end position="322"/>
    </location>
</feature>
<dbReference type="InterPro" id="IPR052585">
    <property type="entry name" value="Lipid_raft_assoc_Zn_ADH"/>
</dbReference>
<dbReference type="EMBL" id="SWCJ01000002">
    <property type="protein sequence ID" value="TKB57625.1"/>
    <property type="molecule type" value="Genomic_DNA"/>
</dbReference>
<dbReference type="GO" id="GO:0016491">
    <property type="term" value="F:oxidoreductase activity"/>
    <property type="evidence" value="ECO:0007669"/>
    <property type="project" value="InterPro"/>
</dbReference>
<dbReference type="InterPro" id="IPR020843">
    <property type="entry name" value="ER"/>
</dbReference>
<dbReference type="InterPro" id="IPR013154">
    <property type="entry name" value="ADH-like_N"/>
</dbReference>
<dbReference type="RefSeq" id="WP_136862270.1">
    <property type="nucleotide sequence ID" value="NZ_SWCJ01000002.1"/>
</dbReference>
<dbReference type="AlphaFoldDB" id="A0A4U1BUB5"/>
<dbReference type="OrthoDB" id="9771084at2"/>
<evidence type="ECO:0000259" key="1">
    <source>
        <dbReference type="SMART" id="SM00829"/>
    </source>
</evidence>
<dbReference type="Pfam" id="PF00107">
    <property type="entry name" value="ADH_zinc_N"/>
    <property type="match status" value="1"/>
</dbReference>
<organism evidence="2 3">
    <name type="scientific">Ferrimonas aestuarii</name>
    <dbReference type="NCBI Taxonomy" id="2569539"/>
    <lineage>
        <taxon>Bacteria</taxon>
        <taxon>Pseudomonadati</taxon>
        <taxon>Pseudomonadota</taxon>
        <taxon>Gammaproteobacteria</taxon>
        <taxon>Alteromonadales</taxon>
        <taxon>Ferrimonadaceae</taxon>
        <taxon>Ferrimonas</taxon>
    </lineage>
</organism>
<dbReference type="InterPro" id="IPR036291">
    <property type="entry name" value="NAD(P)-bd_dom_sf"/>
</dbReference>
<dbReference type="Pfam" id="PF08240">
    <property type="entry name" value="ADH_N"/>
    <property type="match status" value="1"/>
</dbReference>
<dbReference type="PANTHER" id="PTHR43482">
    <property type="entry name" value="PROTEIN AST1-RELATED"/>
    <property type="match status" value="1"/>
</dbReference>
<comment type="caution">
    <text evidence="2">The sequence shown here is derived from an EMBL/GenBank/DDBJ whole genome shotgun (WGS) entry which is preliminary data.</text>
</comment>
<proteinExistence type="predicted"/>
<accession>A0A4U1BUB5</accession>
<dbReference type="PANTHER" id="PTHR43482:SF1">
    <property type="entry name" value="PROTEIN AST1-RELATED"/>
    <property type="match status" value="1"/>
</dbReference>
<gene>
    <name evidence="2" type="ORF">FCL42_04950</name>
</gene>
<dbReference type="InterPro" id="IPR013149">
    <property type="entry name" value="ADH-like_C"/>
</dbReference>
<protein>
    <submittedName>
        <fullName evidence="2">Alcohol dehydrogenase</fullName>
    </submittedName>
</protein>
<reference evidence="2 3" key="1">
    <citation type="submission" date="2019-04" db="EMBL/GenBank/DDBJ databases">
        <authorList>
            <person name="Hwang J.C."/>
        </authorList>
    </citation>
    <scope>NUCLEOTIDE SEQUENCE [LARGE SCALE GENOMIC DNA]</scope>
    <source>
        <strain evidence="2 3">IMCC35002</strain>
    </source>
</reference>
<dbReference type="InterPro" id="IPR011032">
    <property type="entry name" value="GroES-like_sf"/>
</dbReference>
<dbReference type="SUPFAM" id="SSF51735">
    <property type="entry name" value="NAD(P)-binding Rossmann-fold domains"/>
    <property type="match status" value="1"/>
</dbReference>
<sequence>MGTQTSWQYQGAGQSLVMAPVAIPTPQAHQVLVANRVIGLNPVDWKLIQYGHGAWQPGHIPGVDGAGEVVAVGDGVDTSWLGQRVSYHADLTRHGSFAEYTLVDVKALMAIADGVTDARAAAFPCPGLTAWQAVAKFPSLKGKRILVCGGGSAVGRIAVQLLLAKGAKVSTTASKANHAMLLEWGVSQCVDYKAADWKPQLANSVEDGQFDGAIDLVSADNAAALFDLLNYGSHLVSVLGRVEPLGDAFAKCVSLHEIALGAIYQFGSDTKFAELTQAGERLLEKIGQQQLEQVPHKLMAFEELADALTQLQAGGKTQKYLIQVA</sequence>
<dbReference type="SUPFAM" id="SSF50129">
    <property type="entry name" value="GroES-like"/>
    <property type="match status" value="1"/>
</dbReference>
<name>A0A4U1BUB5_9GAMM</name>
<evidence type="ECO:0000313" key="2">
    <source>
        <dbReference type="EMBL" id="TKB57625.1"/>
    </source>
</evidence>
<keyword evidence="3" id="KW-1185">Reference proteome</keyword>
<evidence type="ECO:0000313" key="3">
    <source>
        <dbReference type="Proteomes" id="UP000305675"/>
    </source>
</evidence>